<dbReference type="Gene3D" id="3.40.109.10">
    <property type="entry name" value="NADH Oxidase"/>
    <property type="match status" value="1"/>
</dbReference>
<dbReference type="PANTHER" id="PTHR23026:SF125">
    <property type="entry name" value="OXYGEN-INSENSITIVE NAD(P)H NITROREDUCTASE"/>
    <property type="match status" value="1"/>
</dbReference>
<dbReference type="InterPro" id="IPR050627">
    <property type="entry name" value="Nitroreductase/BluB"/>
</dbReference>
<keyword evidence="10" id="KW-1185">Reference proteome</keyword>
<accession>A0A6F8PUJ6</accession>
<keyword evidence="4" id="KW-0288">FMN</keyword>
<dbReference type="AlphaFoldDB" id="A0A6F8PUJ6"/>
<dbReference type="EMBL" id="AP021889">
    <property type="protein sequence ID" value="BBP45795.1"/>
    <property type="molecule type" value="Genomic_DNA"/>
</dbReference>
<dbReference type="GO" id="GO:0005829">
    <property type="term" value="C:cytosol"/>
    <property type="evidence" value="ECO:0007669"/>
    <property type="project" value="TreeGrafter"/>
</dbReference>
<dbReference type="Proteomes" id="UP000501726">
    <property type="component" value="Chromosome"/>
</dbReference>
<evidence type="ECO:0000259" key="8">
    <source>
        <dbReference type="Pfam" id="PF00881"/>
    </source>
</evidence>
<dbReference type="Pfam" id="PF00881">
    <property type="entry name" value="Nitroreductase"/>
    <property type="match status" value="1"/>
</dbReference>
<keyword evidence="7" id="KW-0520">NAD</keyword>
<dbReference type="GO" id="GO:0046857">
    <property type="term" value="F:oxidoreductase activity, acting on other nitrogenous compounds as donors, with NAD or NADP as acceptor"/>
    <property type="evidence" value="ECO:0007669"/>
    <property type="project" value="TreeGrafter"/>
</dbReference>
<dbReference type="CDD" id="cd02149">
    <property type="entry name" value="NfsB-like"/>
    <property type="match status" value="1"/>
</dbReference>
<comment type="cofactor">
    <cofactor evidence="1">
        <name>FMN</name>
        <dbReference type="ChEBI" id="CHEBI:58210"/>
    </cofactor>
</comment>
<dbReference type="NCBIfam" id="NF008275">
    <property type="entry name" value="PRK11053.1"/>
    <property type="match status" value="1"/>
</dbReference>
<dbReference type="InterPro" id="IPR033878">
    <property type="entry name" value="NfsB-like"/>
</dbReference>
<evidence type="ECO:0000256" key="7">
    <source>
        <dbReference type="ARBA" id="ARBA00023027"/>
    </source>
</evidence>
<organism evidence="9 10">
    <name type="scientific">Thiosulfatimonas sediminis</name>
    <dbReference type="NCBI Taxonomy" id="2675054"/>
    <lineage>
        <taxon>Bacteria</taxon>
        <taxon>Pseudomonadati</taxon>
        <taxon>Pseudomonadota</taxon>
        <taxon>Gammaproteobacteria</taxon>
        <taxon>Thiotrichales</taxon>
        <taxon>Piscirickettsiaceae</taxon>
        <taxon>Thiosulfatimonas</taxon>
    </lineage>
</organism>
<proteinExistence type="inferred from homology"/>
<sequence length="217" mass="24098">MNILEIAQSRYATKKFNPNKRISDQDFAQIKGLLRFSPSSVNSQPWHFFIADNRAAKQRLSLATQPPYAANEAKILDASHVILFCAKNEIDQVYLQKICDQEEQDGRFATPEAKAMALQVRSFYADLHRVTLQDTPAWLQKQVYLNLGTVLLGAASLGIDAVPIEGVDLTQLEAEFALPEKGLTAVALVALGYHAADDFNADLPKSRFPASEIMTFL</sequence>
<keyword evidence="5" id="KW-0521">NADP</keyword>
<evidence type="ECO:0000256" key="5">
    <source>
        <dbReference type="ARBA" id="ARBA00022857"/>
    </source>
</evidence>
<dbReference type="PANTHER" id="PTHR23026">
    <property type="entry name" value="NADPH NITROREDUCTASE"/>
    <property type="match status" value="1"/>
</dbReference>
<name>A0A6F8PUJ6_9GAMM</name>
<keyword evidence="6" id="KW-0560">Oxidoreductase</keyword>
<evidence type="ECO:0000313" key="9">
    <source>
        <dbReference type="EMBL" id="BBP45795.1"/>
    </source>
</evidence>
<feature type="domain" description="Nitroreductase" evidence="8">
    <location>
        <begin position="8"/>
        <end position="193"/>
    </location>
</feature>
<keyword evidence="3" id="KW-0285">Flavoprotein</keyword>
<dbReference type="InterPro" id="IPR029479">
    <property type="entry name" value="Nitroreductase"/>
</dbReference>
<reference evidence="10" key="1">
    <citation type="submission" date="2019-11" db="EMBL/GenBank/DDBJ databases">
        <title>Isolation and characterization of two novel species in the genus Thiomicrorhabdus.</title>
        <authorList>
            <person name="Mochizuki J."/>
            <person name="Kojima H."/>
            <person name="Fukui M."/>
        </authorList>
    </citation>
    <scope>NUCLEOTIDE SEQUENCE [LARGE SCALE GENOMIC DNA]</scope>
    <source>
        <strain evidence="10">aks77</strain>
    </source>
</reference>
<evidence type="ECO:0000256" key="6">
    <source>
        <dbReference type="ARBA" id="ARBA00023002"/>
    </source>
</evidence>
<evidence type="ECO:0000256" key="4">
    <source>
        <dbReference type="ARBA" id="ARBA00022643"/>
    </source>
</evidence>
<comment type="similarity">
    <text evidence="2">Belongs to the nitroreductase family.</text>
</comment>
<protein>
    <submittedName>
        <fullName evidence="9">Oxygen-insensitive NAD(P)H-dependent nitroreductase NfsB</fullName>
    </submittedName>
</protein>
<evidence type="ECO:0000256" key="3">
    <source>
        <dbReference type="ARBA" id="ARBA00022630"/>
    </source>
</evidence>
<evidence type="ECO:0000256" key="1">
    <source>
        <dbReference type="ARBA" id="ARBA00001917"/>
    </source>
</evidence>
<dbReference type="InterPro" id="IPR000415">
    <property type="entry name" value="Nitroreductase-like"/>
</dbReference>
<dbReference type="GO" id="GO:0046256">
    <property type="term" value="P:2,4,6-trinitrotoluene catabolic process"/>
    <property type="evidence" value="ECO:0007669"/>
    <property type="project" value="TreeGrafter"/>
</dbReference>
<dbReference type="SUPFAM" id="SSF55469">
    <property type="entry name" value="FMN-dependent nitroreductase-like"/>
    <property type="match status" value="1"/>
</dbReference>
<dbReference type="KEGG" id="tse:THMIRHAS_11680"/>
<gene>
    <name evidence="9" type="ORF">THMIRHAS_11680</name>
</gene>
<evidence type="ECO:0000256" key="2">
    <source>
        <dbReference type="ARBA" id="ARBA00007118"/>
    </source>
</evidence>
<evidence type="ECO:0000313" key="10">
    <source>
        <dbReference type="Proteomes" id="UP000501726"/>
    </source>
</evidence>
<dbReference type="RefSeq" id="WP_173271826.1">
    <property type="nucleotide sequence ID" value="NZ_AP021889.1"/>
</dbReference>